<accession>A0ABN9RA44</accession>
<organism evidence="1 2">
    <name type="scientific">Prorocentrum cordatum</name>
    <dbReference type="NCBI Taxonomy" id="2364126"/>
    <lineage>
        <taxon>Eukaryota</taxon>
        <taxon>Sar</taxon>
        <taxon>Alveolata</taxon>
        <taxon>Dinophyceae</taxon>
        <taxon>Prorocentrales</taxon>
        <taxon>Prorocentraceae</taxon>
        <taxon>Prorocentrum</taxon>
    </lineage>
</organism>
<dbReference type="EMBL" id="CAUYUJ010005903">
    <property type="protein sequence ID" value="CAK0815388.1"/>
    <property type="molecule type" value="Genomic_DNA"/>
</dbReference>
<gene>
    <name evidence="1" type="ORF">PCOR1329_LOCUS18701</name>
</gene>
<evidence type="ECO:0000313" key="2">
    <source>
        <dbReference type="Proteomes" id="UP001189429"/>
    </source>
</evidence>
<feature type="non-terminal residue" evidence="1">
    <location>
        <position position="1"/>
    </location>
</feature>
<reference evidence="1" key="1">
    <citation type="submission" date="2023-10" db="EMBL/GenBank/DDBJ databases">
        <authorList>
            <person name="Chen Y."/>
            <person name="Shah S."/>
            <person name="Dougan E. K."/>
            <person name="Thang M."/>
            <person name="Chan C."/>
        </authorList>
    </citation>
    <scope>NUCLEOTIDE SEQUENCE [LARGE SCALE GENOMIC DNA]</scope>
</reference>
<proteinExistence type="predicted"/>
<dbReference type="Proteomes" id="UP001189429">
    <property type="component" value="Unassembled WGS sequence"/>
</dbReference>
<protein>
    <submittedName>
        <fullName evidence="1">Uncharacterized protein</fullName>
    </submittedName>
</protein>
<evidence type="ECO:0000313" key="1">
    <source>
        <dbReference type="EMBL" id="CAK0815388.1"/>
    </source>
</evidence>
<name>A0ABN9RA44_9DINO</name>
<feature type="non-terminal residue" evidence="1">
    <location>
        <position position="414"/>
    </location>
</feature>
<sequence length="414" mass="46163">NAQLVAELHSWRLRKKLAPHLQVKKDMGNASPSTDHKLLEQVIGEVIPDMQGQLFLRQRHRESVMEIQAGEGRGFFLPARGAGVGDDNACEMFVRYVVKPLEAWNHISRMRPRDVVDTGWGGSVPLMEVATLIDSPVHGEQIDISMRDYADDVSQTLPLPDGNPLRAARIAFSGVMHSAAYPGLEVYLLGERDSAKLDSVIVGFAKVALRGVARRAGPAGDRVRIPSAWVMHKKLRIADARTELLIRRLGYWQRLAFRPAVSVQVVAALFGQFAALGESPTFAPSGRIRPGANPWAQQLQKDVQLLEVLPQGKYSLDNGYTIGDIFTNFRVASHFRSIDVKGFRRAYWEQARNEPLRLPSELHASDALKCRQSLKAPPFMRYTANFQEKTGGPVVRSSYSRAALRARQCHHPSH</sequence>
<keyword evidence="2" id="KW-1185">Reference proteome</keyword>
<comment type="caution">
    <text evidence="1">The sequence shown here is derived from an EMBL/GenBank/DDBJ whole genome shotgun (WGS) entry which is preliminary data.</text>
</comment>